<evidence type="ECO:0000313" key="2">
    <source>
        <dbReference type="EMBL" id="AJD50984.1"/>
    </source>
</evidence>
<evidence type="ECO:0000256" key="1">
    <source>
        <dbReference type="SAM" id="MobiDB-lite"/>
    </source>
</evidence>
<dbReference type="EMBL" id="CP004388">
    <property type="protein sequence ID" value="AJD50984.1"/>
    <property type="molecule type" value="Genomic_DNA"/>
</dbReference>
<name>A0AB72U9X2_9PROT</name>
<dbReference type="AlphaFoldDB" id="A0AB72U9X2"/>
<gene>
    <name evidence="2" type="ORF">TH3_04310</name>
</gene>
<feature type="compositionally biased region" description="Basic residues" evidence="1">
    <location>
        <begin position="1"/>
        <end position="10"/>
    </location>
</feature>
<feature type="compositionally biased region" description="Polar residues" evidence="1">
    <location>
        <begin position="11"/>
        <end position="38"/>
    </location>
</feature>
<reference evidence="2 3" key="1">
    <citation type="journal article" date="2012" name="J. Bacteriol.">
        <title>Genome sequence of Thalassospira xiamenensis type strain M-5.</title>
        <authorList>
            <person name="Lai Q."/>
            <person name="Shao Z."/>
        </authorList>
    </citation>
    <scope>NUCLEOTIDE SEQUENCE [LARGE SCALE GENOMIC DNA]</scope>
    <source>
        <strain evidence="2 3">M-5</strain>
    </source>
</reference>
<sequence length="83" mass="9379">MIRPRNHQSNHQRNLFKPSTKTSHNTSTKPSDSNNGRSTVARKGIVTNVIDGHDDGLRNVQHIRKRTFRIGGLMMLFLVMTGP</sequence>
<protein>
    <submittedName>
        <fullName evidence="2">Uncharacterized protein</fullName>
    </submittedName>
</protein>
<evidence type="ECO:0000313" key="3">
    <source>
        <dbReference type="Proteomes" id="UP000007127"/>
    </source>
</evidence>
<feature type="region of interest" description="Disordered" evidence="1">
    <location>
        <begin position="1"/>
        <end position="43"/>
    </location>
</feature>
<proteinExistence type="predicted"/>
<dbReference type="KEGG" id="txi:TH3_04310"/>
<dbReference type="Proteomes" id="UP000007127">
    <property type="component" value="Chromosome"/>
</dbReference>
<organism evidence="2 3">
    <name type="scientific">Thalassospira xiamenensis M-5 = DSM 17429</name>
    <dbReference type="NCBI Taxonomy" id="1123366"/>
    <lineage>
        <taxon>Bacteria</taxon>
        <taxon>Pseudomonadati</taxon>
        <taxon>Pseudomonadota</taxon>
        <taxon>Alphaproteobacteria</taxon>
        <taxon>Rhodospirillales</taxon>
        <taxon>Thalassospiraceae</taxon>
        <taxon>Thalassospira</taxon>
    </lineage>
</organism>
<accession>A0AB72U9X2</accession>